<comment type="subunit">
    <text evidence="5">Homotetramer composed of a dimer of dimers.</text>
</comment>
<organism evidence="9 10">
    <name type="scientific">Euzebya pacifica</name>
    <dbReference type="NCBI Taxonomy" id="1608957"/>
    <lineage>
        <taxon>Bacteria</taxon>
        <taxon>Bacillati</taxon>
        <taxon>Actinomycetota</taxon>
        <taxon>Nitriliruptoria</taxon>
        <taxon>Euzebyales</taxon>
    </lineage>
</organism>
<dbReference type="KEGG" id="euz:DVS28_a2563"/>
<keyword evidence="4 5" id="KW-0819">tRNA processing</keyword>
<proteinExistence type="inferred from homology"/>
<dbReference type="Pfam" id="PF14801">
    <property type="entry name" value="TrmI-like_N"/>
    <property type="match status" value="1"/>
</dbReference>
<dbReference type="Gene3D" id="3.10.330.20">
    <property type="match status" value="1"/>
</dbReference>
<dbReference type="PIRSF" id="PIRSF017269">
    <property type="entry name" value="GCD14"/>
    <property type="match status" value="1"/>
</dbReference>
<evidence type="ECO:0000256" key="2">
    <source>
        <dbReference type="ARBA" id="ARBA00022679"/>
    </source>
</evidence>
<name>A0A346XYE6_9ACTN</name>
<dbReference type="Pfam" id="PF08704">
    <property type="entry name" value="GCD14"/>
    <property type="match status" value="1"/>
</dbReference>
<gene>
    <name evidence="9" type="ORF">DVS28_a2563</name>
</gene>
<comment type="similarity">
    <text evidence="5">Belongs to the class I-like SAM-binding methyltransferase superfamily. TRM61 family.</text>
</comment>
<evidence type="ECO:0000256" key="3">
    <source>
        <dbReference type="ARBA" id="ARBA00022691"/>
    </source>
</evidence>
<feature type="domain" description="tRNA (adenine(58)-N(1))-methyltransferase catalytic subunit TRM61 C-terminal" evidence="8">
    <location>
        <begin position="69"/>
        <end position="240"/>
    </location>
</feature>
<keyword evidence="10" id="KW-1185">Reference proteome</keyword>
<dbReference type="GO" id="GO:0160107">
    <property type="term" value="F:tRNA (adenine(58)-N1)-methyltransferase activity"/>
    <property type="evidence" value="ECO:0007669"/>
    <property type="project" value="UniProtKB-EC"/>
</dbReference>
<dbReference type="FunFam" id="3.10.330.20:FF:000003">
    <property type="entry name" value="tRNA (Adenine(58)-N(1))-methyltransferase, mitochondrial isoform X1"/>
    <property type="match status" value="1"/>
</dbReference>
<feature type="binding site" evidence="6">
    <location>
        <begin position="114"/>
        <end position="117"/>
    </location>
    <ligand>
        <name>S-adenosyl-L-methionine</name>
        <dbReference type="ChEBI" id="CHEBI:59789"/>
    </ligand>
</feature>
<keyword evidence="3 5" id="KW-0949">S-adenosyl-L-methionine</keyword>
<protein>
    <recommendedName>
        <fullName evidence="5">tRNA (adenine(58)-N(1))-methyltransferase TrmI</fullName>
        <ecNumber evidence="5">2.1.1.220</ecNumber>
    </recommendedName>
</protein>
<dbReference type="EC" id="2.1.1.220" evidence="5"/>
<evidence type="ECO:0000313" key="10">
    <source>
        <dbReference type="Proteomes" id="UP000264006"/>
    </source>
</evidence>
<dbReference type="EMBL" id="CP031165">
    <property type="protein sequence ID" value="AXV07243.1"/>
    <property type="molecule type" value="Genomic_DNA"/>
</dbReference>
<evidence type="ECO:0000259" key="8">
    <source>
        <dbReference type="Pfam" id="PF08704"/>
    </source>
</evidence>
<dbReference type="InterPro" id="IPR014816">
    <property type="entry name" value="tRNA_MeTrfase_Gcd14"/>
</dbReference>
<dbReference type="Proteomes" id="UP000264006">
    <property type="component" value="Chromosome"/>
</dbReference>
<reference evidence="9 10" key="1">
    <citation type="submission" date="2018-09" db="EMBL/GenBank/DDBJ databases">
        <title>Complete genome sequence of Euzebya sp. DY32-46 isolated from seawater of Pacific Ocean.</title>
        <authorList>
            <person name="Xu L."/>
            <person name="Wu Y.-H."/>
            <person name="Xu X.-W."/>
        </authorList>
    </citation>
    <scope>NUCLEOTIDE SEQUENCE [LARGE SCALE GENOMIC DNA]</scope>
    <source>
        <strain evidence="9 10">DY32-46</strain>
    </source>
</reference>
<evidence type="ECO:0000313" key="9">
    <source>
        <dbReference type="EMBL" id="AXV07243.1"/>
    </source>
</evidence>
<dbReference type="AlphaFoldDB" id="A0A346XYE6"/>
<dbReference type="CDD" id="cd02440">
    <property type="entry name" value="AdoMet_MTases"/>
    <property type="match status" value="1"/>
</dbReference>
<dbReference type="InterPro" id="IPR049470">
    <property type="entry name" value="TRM61_C"/>
</dbReference>
<dbReference type="PANTHER" id="PTHR12133:SF1">
    <property type="entry name" value="TRNA (ADENINE(58)-N(1))-METHYLTRANSFERASE, MITOCHONDRIAL"/>
    <property type="match status" value="1"/>
</dbReference>
<evidence type="ECO:0000256" key="4">
    <source>
        <dbReference type="ARBA" id="ARBA00022694"/>
    </source>
</evidence>
<evidence type="ECO:0000256" key="6">
    <source>
        <dbReference type="PIRSR" id="PIRSR017269-1"/>
    </source>
</evidence>
<dbReference type="PANTHER" id="PTHR12133">
    <property type="entry name" value="TRNA (ADENINE(58)-N(1))-METHYLTRANSFERASE"/>
    <property type="match status" value="1"/>
</dbReference>
<feature type="binding site" evidence="6">
    <location>
        <position position="140"/>
    </location>
    <ligand>
        <name>S-adenosyl-L-methionine</name>
        <dbReference type="ChEBI" id="CHEBI:59789"/>
    </ligand>
</feature>
<feature type="region of interest" description="Disordered" evidence="7">
    <location>
        <begin position="271"/>
        <end position="298"/>
    </location>
</feature>
<dbReference type="PROSITE" id="PS51620">
    <property type="entry name" value="SAM_TRM61"/>
    <property type="match status" value="1"/>
</dbReference>
<dbReference type="SUPFAM" id="SSF53335">
    <property type="entry name" value="S-adenosyl-L-methionine-dependent methyltransferases"/>
    <property type="match status" value="1"/>
</dbReference>
<keyword evidence="1 5" id="KW-0489">Methyltransferase</keyword>
<accession>A0A346XYE6</accession>
<comment type="function">
    <text evidence="5">Catalyzes the S-adenosyl-L-methionine-dependent formation of N(1)-methyladenine at position 58 (m1A58) in tRNA.</text>
</comment>
<keyword evidence="2 5" id="KW-0808">Transferase</keyword>
<dbReference type="Gene3D" id="3.40.50.150">
    <property type="entry name" value="Vaccinia Virus protein VP39"/>
    <property type="match status" value="1"/>
</dbReference>
<sequence>MIRHAGHPDPLSVGDTVILMDRKGRRFMFELEEGKDYHFHRGIIRHDQLIGQPEGSTVVSTMSAKLTAVRPTTVDWTLKAPRGAQVVYPKDQAMIVTLGDVVPGSTVIEAGAGSGALTCALLRAVGPTGRVISYELREDHAEVALANVTRRMGGHPENWSLTVANLSEALTEHRCDRLVLDMLEPWAHVDAAADSVHPGGMLIAYTPTVTQVMRLREVLDADPRWGLTQTSETMHRTWHVDGLAVRPDHRMVAHTAFLTTARRMVPLEADEIETEATPTVEAEPADDAPVGPRPGQLP</sequence>
<feature type="binding site" evidence="6">
    <location>
        <position position="135"/>
    </location>
    <ligand>
        <name>S-adenosyl-L-methionine</name>
        <dbReference type="ChEBI" id="CHEBI:59789"/>
    </ligand>
</feature>
<dbReference type="InterPro" id="IPR029063">
    <property type="entry name" value="SAM-dependent_MTases_sf"/>
</dbReference>
<comment type="catalytic activity">
    <reaction evidence="5">
        <text>adenosine(58) in tRNA + S-adenosyl-L-methionine = N(1)-methyladenosine(58) in tRNA + S-adenosyl-L-homocysteine + H(+)</text>
        <dbReference type="Rhea" id="RHEA:43152"/>
        <dbReference type="Rhea" id="RHEA-COMP:10365"/>
        <dbReference type="Rhea" id="RHEA-COMP:10366"/>
        <dbReference type="ChEBI" id="CHEBI:15378"/>
        <dbReference type="ChEBI" id="CHEBI:57856"/>
        <dbReference type="ChEBI" id="CHEBI:59789"/>
        <dbReference type="ChEBI" id="CHEBI:74411"/>
        <dbReference type="ChEBI" id="CHEBI:74491"/>
        <dbReference type="EC" id="2.1.1.220"/>
    </reaction>
</comment>
<evidence type="ECO:0000256" key="7">
    <source>
        <dbReference type="SAM" id="MobiDB-lite"/>
    </source>
</evidence>
<dbReference type="RefSeq" id="WP_245973539.1">
    <property type="nucleotide sequence ID" value="NZ_CP031165.1"/>
</dbReference>
<evidence type="ECO:0000256" key="1">
    <source>
        <dbReference type="ARBA" id="ARBA00022603"/>
    </source>
</evidence>
<dbReference type="GO" id="GO:0030488">
    <property type="term" value="P:tRNA methylation"/>
    <property type="evidence" value="ECO:0007669"/>
    <property type="project" value="InterPro"/>
</dbReference>
<feature type="binding site" evidence="6">
    <location>
        <position position="181"/>
    </location>
    <ligand>
        <name>S-adenosyl-L-methionine</name>
        <dbReference type="ChEBI" id="CHEBI:59789"/>
    </ligand>
</feature>
<evidence type="ECO:0000256" key="5">
    <source>
        <dbReference type="PIRNR" id="PIRNR017269"/>
    </source>
</evidence>
<dbReference type="GO" id="GO:0031515">
    <property type="term" value="C:tRNA (m1A) methyltransferase complex"/>
    <property type="evidence" value="ECO:0007669"/>
    <property type="project" value="UniProtKB-UniRule"/>
</dbReference>